<dbReference type="Proteomes" id="UP000297447">
    <property type="component" value="Unassembled WGS sequence"/>
</dbReference>
<reference evidence="1 2" key="1">
    <citation type="submission" date="2019-03" db="EMBL/GenBank/DDBJ databases">
        <title>Genomics of glacier-inhabiting Cryobacterium strains.</title>
        <authorList>
            <person name="Liu Q."/>
            <person name="Xin Y.-H."/>
        </authorList>
    </citation>
    <scope>NUCLEOTIDE SEQUENCE [LARGE SCALE GENOMIC DNA]</scope>
    <source>
        <strain evidence="1 2">Hh14</strain>
    </source>
</reference>
<evidence type="ECO:0000313" key="2">
    <source>
        <dbReference type="Proteomes" id="UP000297447"/>
    </source>
</evidence>
<dbReference type="RefSeq" id="WP_134519647.1">
    <property type="nucleotide sequence ID" value="NZ_SOHE01000048.1"/>
</dbReference>
<accession>A0A4R9A0E3</accession>
<dbReference type="AlphaFoldDB" id="A0A4R9A0E3"/>
<comment type="caution">
    <text evidence="1">The sequence shown here is derived from an EMBL/GenBank/DDBJ whole genome shotgun (WGS) entry which is preliminary data.</text>
</comment>
<name>A0A4R9A0E3_9MICO</name>
<proteinExistence type="predicted"/>
<gene>
    <name evidence="1" type="ORF">E3T55_11160</name>
</gene>
<dbReference type="EMBL" id="SOHE01000048">
    <property type="protein sequence ID" value="TFD49628.1"/>
    <property type="molecule type" value="Genomic_DNA"/>
</dbReference>
<organism evidence="1 2">
    <name type="scientific">Cryobacterium frigoriphilum</name>
    <dbReference type="NCBI Taxonomy" id="1259150"/>
    <lineage>
        <taxon>Bacteria</taxon>
        <taxon>Bacillati</taxon>
        <taxon>Actinomycetota</taxon>
        <taxon>Actinomycetes</taxon>
        <taxon>Micrococcales</taxon>
        <taxon>Microbacteriaceae</taxon>
        <taxon>Cryobacterium</taxon>
    </lineage>
</organism>
<sequence length="88" mass="9612">MFGLFVFAVTSFSEKVATDALVLERGKTTLEYADDDAPPPDADLTTSARMIATVSMTPPIDCRTARVRLSSVRLRMFVPISMPPFEAA</sequence>
<evidence type="ECO:0000313" key="1">
    <source>
        <dbReference type="EMBL" id="TFD49628.1"/>
    </source>
</evidence>
<protein>
    <submittedName>
        <fullName evidence="1">Uncharacterized protein</fullName>
    </submittedName>
</protein>
<keyword evidence="2" id="KW-1185">Reference proteome</keyword>